<evidence type="ECO:0000256" key="2">
    <source>
        <dbReference type="ARBA" id="ARBA00012122"/>
    </source>
</evidence>
<feature type="domain" description="ATPase BadF/BadG/BcrA/BcrD type" evidence="5">
    <location>
        <begin position="93"/>
        <end position="320"/>
    </location>
</feature>
<dbReference type="Pfam" id="PF01869">
    <property type="entry name" value="BcrAD_BadFG"/>
    <property type="match status" value="1"/>
</dbReference>
<organism evidence="6 7">
    <name type="scientific">Pleodorina starrii</name>
    <dbReference type="NCBI Taxonomy" id="330485"/>
    <lineage>
        <taxon>Eukaryota</taxon>
        <taxon>Viridiplantae</taxon>
        <taxon>Chlorophyta</taxon>
        <taxon>core chlorophytes</taxon>
        <taxon>Chlorophyceae</taxon>
        <taxon>CS clade</taxon>
        <taxon>Chlamydomonadales</taxon>
        <taxon>Volvocaceae</taxon>
        <taxon>Pleodorina</taxon>
    </lineage>
</organism>
<keyword evidence="7" id="KW-1185">Reference proteome</keyword>
<dbReference type="GO" id="GO:0045127">
    <property type="term" value="F:N-acetylglucosamine kinase activity"/>
    <property type="evidence" value="ECO:0007669"/>
    <property type="project" value="UniProtKB-EC"/>
</dbReference>
<evidence type="ECO:0000256" key="3">
    <source>
        <dbReference type="ARBA" id="ARBA00014974"/>
    </source>
</evidence>
<evidence type="ECO:0000259" key="5">
    <source>
        <dbReference type="Pfam" id="PF01869"/>
    </source>
</evidence>
<reference evidence="6 7" key="1">
    <citation type="journal article" date="2023" name="Commun. Biol.">
        <title>Reorganization of the ancestral sex-determining regions during the evolution of trioecy in Pleodorina starrii.</title>
        <authorList>
            <person name="Takahashi K."/>
            <person name="Suzuki S."/>
            <person name="Kawai-Toyooka H."/>
            <person name="Yamamoto K."/>
            <person name="Hamaji T."/>
            <person name="Ootsuki R."/>
            <person name="Yamaguchi H."/>
            <person name="Kawachi M."/>
            <person name="Higashiyama T."/>
            <person name="Nozaki H."/>
        </authorList>
    </citation>
    <scope>NUCLEOTIDE SEQUENCE [LARGE SCALE GENOMIC DNA]</scope>
    <source>
        <strain evidence="6 7">NIES-4479</strain>
    </source>
</reference>
<dbReference type="InterPro" id="IPR043129">
    <property type="entry name" value="ATPase_NBD"/>
</dbReference>
<evidence type="ECO:0000256" key="1">
    <source>
        <dbReference type="ARBA" id="ARBA00006198"/>
    </source>
</evidence>
<dbReference type="SUPFAM" id="SSF53067">
    <property type="entry name" value="Actin-like ATPase domain"/>
    <property type="match status" value="1"/>
</dbReference>
<protein>
    <recommendedName>
        <fullName evidence="3">N-acetyl-D-glucosamine kinase</fullName>
        <ecNumber evidence="2">2.7.1.59</ecNumber>
    </recommendedName>
    <alternativeName>
        <fullName evidence="4">GlcNAc kinase</fullName>
    </alternativeName>
</protein>
<dbReference type="PANTHER" id="PTHR43190">
    <property type="entry name" value="N-ACETYL-D-GLUCOSAMINE KINASE"/>
    <property type="match status" value="1"/>
</dbReference>
<comment type="caution">
    <text evidence="6">The sequence shown here is derived from an EMBL/GenBank/DDBJ whole genome shotgun (WGS) entry which is preliminary data.</text>
</comment>
<dbReference type="AlphaFoldDB" id="A0A9W6BFK0"/>
<proteinExistence type="inferred from homology"/>
<gene>
    <name evidence="6" type="primary">PLEST005962</name>
    <name evidence="6" type="ORF">PLESTB_000396300</name>
</gene>
<dbReference type="EMBL" id="BRXU01000003">
    <property type="protein sequence ID" value="GLC50586.1"/>
    <property type="molecule type" value="Genomic_DNA"/>
</dbReference>
<accession>A0A9W6BFK0</accession>
<dbReference type="PANTHER" id="PTHR43190:SF3">
    <property type="entry name" value="N-ACETYL-D-GLUCOSAMINE KINASE"/>
    <property type="match status" value="1"/>
</dbReference>
<evidence type="ECO:0000256" key="4">
    <source>
        <dbReference type="ARBA" id="ARBA00031123"/>
    </source>
</evidence>
<sequence>MVASVVVGVEAVPGSISCVAVDIDRNVLGRHTSVTQQPWDLLTAAQADVAAIELHAALNALIALIAQPPVNLWPSVAAVCIGTTAADLGEESESNIRSAVRRLLPASAQVLVYNSAAIALVSGTGGPLLGCVLVAGVDSSRAYGAVADRRTAAASGWGPVFSDGGCAYDVGLRALSAVSRAQDGRGADTLLVNAVYRHLGAHRAEDLIRWARSHTSIHQRVSGVASLARLVLDCASRGDSVADALLRHAVGELLRAIKAVVVKLGLDRSRQPFNLVLAGPMLSDGTLFMQYLLEVLKDGVPTADVVYPLGDGAEAAAWLALWLMNPQRPSPPLRRGL</sequence>
<name>A0A9W6BFK0_9CHLO</name>
<dbReference type="EC" id="2.7.1.59" evidence="2"/>
<dbReference type="InterPro" id="IPR002731">
    <property type="entry name" value="ATPase_BadF"/>
</dbReference>
<comment type="similarity">
    <text evidence="1">Belongs to the eukaryotic-type N-acetylglucosamine kinase family.</text>
</comment>
<evidence type="ECO:0000313" key="6">
    <source>
        <dbReference type="EMBL" id="GLC50586.1"/>
    </source>
</evidence>
<dbReference type="InterPro" id="IPR052519">
    <property type="entry name" value="Euk-type_GlcNAc_Kinase"/>
</dbReference>
<dbReference type="Proteomes" id="UP001165080">
    <property type="component" value="Unassembled WGS sequence"/>
</dbReference>
<dbReference type="Gene3D" id="3.30.420.40">
    <property type="match status" value="2"/>
</dbReference>
<evidence type="ECO:0000313" key="7">
    <source>
        <dbReference type="Proteomes" id="UP001165080"/>
    </source>
</evidence>